<comment type="similarity">
    <text evidence="1">Belongs to the bacterial solute-binding protein 3 family.</text>
</comment>
<comment type="caution">
    <text evidence="4">The sequence shown here is derived from an EMBL/GenBank/DDBJ whole genome shotgun (WGS) entry which is preliminary data.</text>
</comment>
<feature type="domain" description="Solute-binding protein family 3/N-terminal" evidence="3">
    <location>
        <begin position="52"/>
        <end position="276"/>
    </location>
</feature>
<proteinExistence type="inferred from homology"/>
<evidence type="ECO:0000313" key="4">
    <source>
        <dbReference type="EMBL" id="MCB5228076.1"/>
    </source>
</evidence>
<dbReference type="PANTHER" id="PTHR35936:SF25">
    <property type="entry name" value="ABC TRANSPORTER SUBSTRATE-BINDING PROTEIN"/>
    <property type="match status" value="1"/>
</dbReference>
<dbReference type="PANTHER" id="PTHR35936">
    <property type="entry name" value="MEMBRANE-BOUND LYTIC MUREIN TRANSGLYCOSYLASE F"/>
    <property type="match status" value="1"/>
</dbReference>
<reference evidence="4 5" key="1">
    <citation type="submission" date="2021-10" db="EMBL/GenBank/DDBJ databases">
        <title>Alishewanella koreense sp. nov. isolated from seawater of southwestern coast in South Korea and the proposal for the reclassification of Rheinheimera perlucida and Rheinheimera tuosuensis as Arsukibacterium perlucida and Arsukibacterium tuosuensis.</title>
        <authorList>
            <person name="Kim K.H."/>
            <person name="Ruan W."/>
            <person name="Kim K.R."/>
            <person name="Baek J.H."/>
            <person name="Jeon C.O."/>
        </authorList>
    </citation>
    <scope>NUCLEOTIDE SEQUENCE [LARGE SCALE GENOMIC DNA]</scope>
    <source>
        <strain evidence="4 5">16-MA</strain>
    </source>
</reference>
<dbReference type="InterPro" id="IPR001638">
    <property type="entry name" value="Solute-binding_3/MltF_N"/>
</dbReference>
<dbReference type="EMBL" id="JAEINI020000014">
    <property type="protein sequence ID" value="MCB5228076.1"/>
    <property type="molecule type" value="Genomic_DNA"/>
</dbReference>
<dbReference type="SMART" id="SM00062">
    <property type="entry name" value="PBPb"/>
    <property type="match status" value="1"/>
</dbReference>
<protein>
    <submittedName>
        <fullName evidence="4">Transporter substrate-binding domain-containing protein</fullName>
    </submittedName>
</protein>
<dbReference type="SUPFAM" id="SSF53850">
    <property type="entry name" value="Periplasmic binding protein-like II"/>
    <property type="match status" value="1"/>
</dbReference>
<gene>
    <name evidence="4" type="ORF">JAO78_014790</name>
</gene>
<evidence type="ECO:0000313" key="5">
    <source>
        <dbReference type="Proteomes" id="UP000633814"/>
    </source>
</evidence>
<keyword evidence="2" id="KW-0732">Signal</keyword>
<evidence type="ECO:0000259" key="3">
    <source>
        <dbReference type="SMART" id="SM00062"/>
    </source>
</evidence>
<organism evidence="4 5">
    <name type="scientific">Alishewanella maricola</name>
    <dbReference type="NCBI Taxonomy" id="2795740"/>
    <lineage>
        <taxon>Bacteria</taxon>
        <taxon>Pseudomonadati</taxon>
        <taxon>Pseudomonadota</taxon>
        <taxon>Gammaproteobacteria</taxon>
        <taxon>Alteromonadales</taxon>
        <taxon>Alteromonadaceae</taxon>
        <taxon>Alishewanella</taxon>
    </lineage>
</organism>
<dbReference type="RefSeq" id="WP_226752140.1">
    <property type="nucleotide sequence ID" value="NZ_JAEINI020000014.1"/>
</dbReference>
<accession>A0ABS8C6W2</accession>
<dbReference type="Pfam" id="PF00497">
    <property type="entry name" value="SBP_bac_3"/>
    <property type="match status" value="1"/>
</dbReference>
<evidence type="ECO:0000256" key="2">
    <source>
        <dbReference type="ARBA" id="ARBA00022729"/>
    </source>
</evidence>
<keyword evidence="5" id="KW-1185">Reference proteome</keyword>
<name>A0ABS8C6W2_9ALTE</name>
<dbReference type="Proteomes" id="UP000633814">
    <property type="component" value="Unassembled WGS sequence"/>
</dbReference>
<dbReference type="PROSITE" id="PS51257">
    <property type="entry name" value="PROKAR_LIPOPROTEIN"/>
    <property type="match status" value="1"/>
</dbReference>
<sequence>MRSVPMFLYPITLIFTSMLLVGCKPNTPATPTMNPIAEVAVTTEPVPPDTCLLKVGFDAWEPYHYLGQAAQPQGLDIDILQALTRELNCELQLVPGDWAHLLSQLQAGELDVLPSASKNAERERYAWFSNAYRQEQFVLLTRTEVEMDYADFPAFIEAGHTIGVVSGYYYGDLINQLYGEKPQAFVNAQISELNLARLQDEEISGALEDSFVAAAIIRRKGLSQQIQPLSLSLAPSEVYFMLSKKSISESQLAEFNQAISALQQNGSLAELISRYQQ</sequence>
<evidence type="ECO:0000256" key="1">
    <source>
        <dbReference type="ARBA" id="ARBA00010333"/>
    </source>
</evidence>
<dbReference type="Gene3D" id="3.40.190.10">
    <property type="entry name" value="Periplasmic binding protein-like II"/>
    <property type="match status" value="2"/>
</dbReference>